<dbReference type="PANTHER" id="PTHR40115">
    <property type="entry name" value="INNER MEMBRANE PROTEIN WITH PEPSY TM HELIX"/>
    <property type="match status" value="1"/>
</dbReference>
<feature type="transmembrane region" description="Helical" evidence="1">
    <location>
        <begin position="44"/>
        <end position="66"/>
    </location>
</feature>
<sequence>MPSYAPPTGSRALKPPLSNRHPDFDALATMRERRAWWLRHLMQWHWISSAICLIGMLLFSVTGITLNHPNAIKVETHVERAEIQIGPAMRDTLARIAESSPSGPLPPVLRRWLADELGQPVPTLPAEWSSDEIYLAMPRPGGDAWLSIDLATGTVEYERVDRGTVAWLNDLHKGRNTGPAWSLFIDLFAAACIVFSLTGLFILWIHARQRPLVWPMVGLGALIPLLIIVLFMH</sequence>
<dbReference type="EMBL" id="WTVM01000080">
    <property type="protein sequence ID" value="NMG03902.1"/>
    <property type="molecule type" value="Genomic_DNA"/>
</dbReference>
<keyword evidence="1" id="KW-0812">Transmembrane</keyword>
<feature type="transmembrane region" description="Helical" evidence="1">
    <location>
        <begin position="183"/>
        <end position="206"/>
    </location>
</feature>
<proteinExistence type="predicted"/>
<dbReference type="Proteomes" id="UP000599523">
    <property type="component" value="Unassembled WGS sequence"/>
</dbReference>
<accession>A0A972FEM5</accession>
<keyword evidence="1" id="KW-1133">Transmembrane helix</keyword>
<evidence type="ECO:0000256" key="1">
    <source>
        <dbReference type="SAM" id="Phobius"/>
    </source>
</evidence>
<keyword evidence="1" id="KW-0472">Membrane</keyword>
<dbReference type="PANTHER" id="PTHR40115:SF1">
    <property type="entry name" value="INNER MEMBRANE PROTEIN WITH PEPSY TM HELIX"/>
    <property type="match status" value="1"/>
</dbReference>
<name>A0A972FEM5_9RHOO</name>
<gene>
    <name evidence="2" type="ORF">GPA21_13120</name>
</gene>
<keyword evidence="3" id="KW-1185">Reference proteome</keyword>
<dbReference type="AlphaFoldDB" id="A0A972FEM5"/>
<dbReference type="InterPro" id="IPR032307">
    <property type="entry name" value="PepSY_TM-like_2"/>
</dbReference>
<evidence type="ECO:0008006" key="4">
    <source>
        <dbReference type="Google" id="ProtNLM"/>
    </source>
</evidence>
<comment type="caution">
    <text evidence="2">The sequence shown here is derived from an EMBL/GenBank/DDBJ whole genome shotgun (WGS) entry which is preliminary data.</text>
</comment>
<organism evidence="2 3">
    <name type="scientific">Azoarcus taiwanensis</name>
    <dbReference type="NCBI Taxonomy" id="666964"/>
    <lineage>
        <taxon>Bacteria</taxon>
        <taxon>Pseudomonadati</taxon>
        <taxon>Pseudomonadota</taxon>
        <taxon>Betaproteobacteria</taxon>
        <taxon>Rhodocyclales</taxon>
        <taxon>Zoogloeaceae</taxon>
        <taxon>Azoarcus</taxon>
    </lineage>
</organism>
<evidence type="ECO:0000313" key="3">
    <source>
        <dbReference type="Proteomes" id="UP000599523"/>
    </source>
</evidence>
<protein>
    <recommendedName>
        <fullName evidence="4">Peptidase</fullName>
    </recommendedName>
</protein>
<evidence type="ECO:0000313" key="2">
    <source>
        <dbReference type="EMBL" id="NMG03902.1"/>
    </source>
</evidence>
<reference evidence="2" key="1">
    <citation type="submission" date="2019-12" db="EMBL/GenBank/DDBJ databases">
        <title>Comparative genomics gives insights into the taxonomy of the Azoarcus-Aromatoleum group and reveals separate origins of nif in the plant-associated Azoarcus and non-plant-associated Aromatoleum sub-groups.</title>
        <authorList>
            <person name="Lafos M."/>
            <person name="Maluk M."/>
            <person name="Batista M."/>
            <person name="Junghare M."/>
            <person name="Carmona M."/>
            <person name="Faoro H."/>
            <person name="Cruz L.M."/>
            <person name="Battistoni F."/>
            <person name="De Souza E."/>
            <person name="Pedrosa F."/>
            <person name="Chen W.-M."/>
            <person name="Poole P.S."/>
            <person name="Dixon R.A."/>
            <person name="James E.K."/>
        </authorList>
    </citation>
    <scope>NUCLEOTIDE SEQUENCE</scope>
    <source>
        <strain evidence="2">NSC3</strain>
    </source>
</reference>
<feature type="transmembrane region" description="Helical" evidence="1">
    <location>
        <begin position="212"/>
        <end position="232"/>
    </location>
</feature>
<dbReference type="Pfam" id="PF16357">
    <property type="entry name" value="PepSY_TM_like_2"/>
    <property type="match status" value="1"/>
</dbReference>